<protein>
    <submittedName>
        <fullName evidence="2">Uncharacterized protein</fullName>
    </submittedName>
</protein>
<sequence length="85" mass="9678">MKRFDLDKISTFVIVITFVLFALALFATGFTKELLLETGVFLVSVKLIIMAHKDNLTNQQMMRELAEIKAKLDEPEPVSDMRQCA</sequence>
<gene>
    <name evidence="2" type="ORF">ACFSJ3_08585</name>
</gene>
<dbReference type="RefSeq" id="WP_345340984.1">
    <property type="nucleotide sequence ID" value="NZ_BAABLI010000017.1"/>
</dbReference>
<name>A0ABW4XNJ1_9GAMM</name>
<accession>A0ABW4XNJ1</accession>
<dbReference type="EMBL" id="JBHUHT010000011">
    <property type="protein sequence ID" value="MFD2096038.1"/>
    <property type="molecule type" value="Genomic_DNA"/>
</dbReference>
<feature type="transmembrane region" description="Helical" evidence="1">
    <location>
        <begin position="9"/>
        <end position="28"/>
    </location>
</feature>
<keyword evidence="1" id="KW-0472">Membrane</keyword>
<reference evidence="3" key="1">
    <citation type="journal article" date="2019" name="Int. J. Syst. Evol. Microbiol.">
        <title>The Global Catalogue of Microorganisms (GCM) 10K type strain sequencing project: providing services to taxonomists for standard genome sequencing and annotation.</title>
        <authorList>
            <consortium name="The Broad Institute Genomics Platform"/>
            <consortium name="The Broad Institute Genome Sequencing Center for Infectious Disease"/>
            <person name="Wu L."/>
            <person name="Ma J."/>
        </authorList>
    </citation>
    <scope>NUCLEOTIDE SEQUENCE [LARGE SCALE GENOMIC DNA]</scope>
    <source>
        <strain evidence="3">CGMCC 1.10992</strain>
    </source>
</reference>
<evidence type="ECO:0000313" key="3">
    <source>
        <dbReference type="Proteomes" id="UP001597380"/>
    </source>
</evidence>
<keyword evidence="3" id="KW-1185">Reference proteome</keyword>
<dbReference type="Proteomes" id="UP001597380">
    <property type="component" value="Unassembled WGS sequence"/>
</dbReference>
<keyword evidence="1" id="KW-0812">Transmembrane</keyword>
<organism evidence="2 3">
    <name type="scientific">Corallincola platygyrae</name>
    <dbReference type="NCBI Taxonomy" id="1193278"/>
    <lineage>
        <taxon>Bacteria</taxon>
        <taxon>Pseudomonadati</taxon>
        <taxon>Pseudomonadota</taxon>
        <taxon>Gammaproteobacteria</taxon>
        <taxon>Alteromonadales</taxon>
        <taxon>Psychromonadaceae</taxon>
        <taxon>Corallincola</taxon>
    </lineage>
</organism>
<keyword evidence="1" id="KW-1133">Transmembrane helix</keyword>
<evidence type="ECO:0000256" key="1">
    <source>
        <dbReference type="SAM" id="Phobius"/>
    </source>
</evidence>
<proteinExistence type="predicted"/>
<comment type="caution">
    <text evidence="2">The sequence shown here is derived from an EMBL/GenBank/DDBJ whole genome shotgun (WGS) entry which is preliminary data.</text>
</comment>
<evidence type="ECO:0000313" key="2">
    <source>
        <dbReference type="EMBL" id="MFD2096038.1"/>
    </source>
</evidence>